<protein>
    <submittedName>
        <fullName evidence="3">1,3-beta-galactosyl-N-acetylhexosamine phosphorylase</fullName>
    </submittedName>
</protein>
<organism evidence="3 4">
    <name type="scientific">Tessaracoccus lubricantis</name>
    <dbReference type="NCBI Taxonomy" id="545543"/>
    <lineage>
        <taxon>Bacteria</taxon>
        <taxon>Bacillati</taxon>
        <taxon>Actinomycetota</taxon>
        <taxon>Actinomycetes</taxon>
        <taxon>Propionibacteriales</taxon>
        <taxon>Propionibacteriaceae</taxon>
        <taxon>Tessaracoccus</taxon>
    </lineage>
</organism>
<dbReference type="EMBL" id="BAABLV010000036">
    <property type="protein sequence ID" value="GAA4903098.1"/>
    <property type="molecule type" value="Genomic_DNA"/>
</dbReference>
<evidence type="ECO:0000259" key="2">
    <source>
        <dbReference type="Pfam" id="PF17385"/>
    </source>
</evidence>
<dbReference type="InterPro" id="IPR013783">
    <property type="entry name" value="Ig-like_fold"/>
</dbReference>
<dbReference type="Pfam" id="PF17385">
    <property type="entry name" value="LBP_M"/>
    <property type="match status" value="1"/>
</dbReference>
<dbReference type="Pfam" id="PF09508">
    <property type="entry name" value="Lact_bio_phlase"/>
    <property type="match status" value="1"/>
</dbReference>
<dbReference type="Gene3D" id="2.60.40.1180">
    <property type="entry name" value="Golgi alpha-mannosidase II"/>
    <property type="match status" value="1"/>
</dbReference>
<dbReference type="InterPro" id="IPR029062">
    <property type="entry name" value="Class_I_gatase-like"/>
</dbReference>
<evidence type="ECO:0000313" key="4">
    <source>
        <dbReference type="Proteomes" id="UP001501521"/>
    </source>
</evidence>
<comment type="caution">
    <text evidence="3">The sequence shown here is derived from an EMBL/GenBank/DDBJ whole genome shotgun (WGS) entry which is preliminary data.</text>
</comment>
<dbReference type="Gene3D" id="3.40.50.880">
    <property type="match status" value="1"/>
</dbReference>
<dbReference type="InterPro" id="IPR035363">
    <property type="entry name" value="LBP_M"/>
</dbReference>
<dbReference type="InterPro" id="IPR035080">
    <property type="entry name" value="Lact_bio_phlase-like_N"/>
</dbReference>
<dbReference type="InterPro" id="IPR012711">
    <property type="entry name" value="Lacto-N-biose_phosphorylase"/>
</dbReference>
<feature type="domain" description="Lacto-N-biose phosphorylase-like N-terminal TIM barrel" evidence="1">
    <location>
        <begin position="5"/>
        <end position="441"/>
    </location>
</feature>
<evidence type="ECO:0000259" key="1">
    <source>
        <dbReference type="Pfam" id="PF09508"/>
    </source>
</evidence>
<proteinExistence type="predicted"/>
<gene>
    <name evidence="3" type="primary">gnpA</name>
    <name evidence="3" type="ORF">GCM10025789_22380</name>
</gene>
<dbReference type="NCBIfam" id="TIGR02336">
    <property type="entry name" value="1,3-beta-galactosyl-N-acetylhexosamine phosphorylase"/>
    <property type="match status" value="1"/>
</dbReference>
<dbReference type="Gene3D" id="2.60.40.10">
    <property type="entry name" value="Immunoglobulins"/>
    <property type="match status" value="1"/>
</dbReference>
<dbReference type="RefSeq" id="WP_345582866.1">
    <property type="nucleotide sequence ID" value="NZ_BAABLV010000036.1"/>
</dbReference>
<dbReference type="Proteomes" id="UP001501521">
    <property type="component" value="Unassembled WGS sequence"/>
</dbReference>
<dbReference type="Gene3D" id="3.20.20.80">
    <property type="entry name" value="Glycosidases"/>
    <property type="match status" value="1"/>
</dbReference>
<sequence>MNAKGRVTLPIEQGMDDQLPGILSRLGADAVRNSDGTWLPEITAQLGVKVYETYFPARGQQDFALANPDARPRFYLMSERVAAPATGPLSIDIMKGYYKLQVEPDQGNLRRWWEVIDRTTGEVVPVDGWTVEGEGVDVTVTVAEPVPFHVYTVNFLAWQVWDSTQMYNYITNNWWDDESRVREIGYDARHPVAWEFMKSSLRAWCEERPEVDVVRFTTFFYHFTLVFNDLGKEKYVDWFGYSTSVNPLAMEAFEQEYGYQLRAEDFVDQGFYNSSFRVPSKVFRDWIEFTTRFVCSRVKELVDIVHEFGKEALMFLGDNWMGTEPYGELFASTGIDGVVGSVGSSATCRMISDIPGVKFTEGRFLPHFFPDVFRPGGDPLAEANESWLLARRAIARKPLDRIGYGGYLSLAVQFPDFMARVEQICDEFRSIHDEGQGRRPQDAPIRVAILNAWGRKRTWMTHMVAHALWYKQIYSYLGVIEALAGLPFDLKFISFDDARDGRLADFDVVLNVGAAETAFSGGSEWLDESLAVALRRFVHEGGGLIGIGEPTAVLANGAYFQLSDVLGVDKELGISLSTDRYPVEQPQHFITADLDDAAKVDVGEGAGDIFAVNDDTQILRLTDKSVDLATRETGNGRAVYVAGLPYSFDNARLLHRAIYWAAGREADFDAHWVPSDPGVEIAVFPEAGKAFVMNNRTDATSTTVSGRAKGLADGGDLTALTLDLEPMESRWIDLA</sequence>
<evidence type="ECO:0000313" key="3">
    <source>
        <dbReference type="EMBL" id="GAA4903098.1"/>
    </source>
</evidence>
<name>A0ABP9FIN6_9ACTN</name>
<dbReference type="InterPro" id="IPR013780">
    <property type="entry name" value="Glyco_hydro_b"/>
</dbReference>
<keyword evidence="4" id="KW-1185">Reference proteome</keyword>
<feature type="domain" description="Lacto-N-biose phosphorylase central" evidence="2">
    <location>
        <begin position="446"/>
        <end position="665"/>
    </location>
</feature>
<dbReference type="SUPFAM" id="SSF52317">
    <property type="entry name" value="Class I glutamine amidotransferase-like"/>
    <property type="match status" value="1"/>
</dbReference>
<accession>A0ABP9FIN6</accession>
<reference evidence="4" key="1">
    <citation type="journal article" date="2019" name="Int. J. Syst. Evol. Microbiol.">
        <title>The Global Catalogue of Microorganisms (GCM) 10K type strain sequencing project: providing services to taxonomists for standard genome sequencing and annotation.</title>
        <authorList>
            <consortium name="The Broad Institute Genomics Platform"/>
            <consortium name="The Broad Institute Genome Sequencing Center for Infectious Disease"/>
            <person name="Wu L."/>
            <person name="Ma J."/>
        </authorList>
    </citation>
    <scope>NUCLEOTIDE SEQUENCE [LARGE SCALE GENOMIC DNA]</scope>
    <source>
        <strain evidence="4">JCM 19125</strain>
    </source>
</reference>